<keyword evidence="11" id="KW-1185">Reference proteome</keyword>
<dbReference type="GO" id="GO:0019185">
    <property type="term" value="C:snRNA-activating protein complex"/>
    <property type="evidence" value="ECO:0007669"/>
    <property type="project" value="TreeGrafter"/>
</dbReference>
<dbReference type="GeneID" id="14908554"/>
<dbReference type="OrthoDB" id="2143914at2759"/>
<keyword evidence="2" id="KW-0677">Repeat</keyword>
<dbReference type="eggNOG" id="KOG0048">
    <property type="taxonomic scope" value="Eukaryota"/>
</dbReference>
<evidence type="ECO:0000256" key="1">
    <source>
        <dbReference type="ARBA" id="ARBA00004123"/>
    </source>
</evidence>
<organism evidence="10 11">
    <name type="scientific">Ichthyophthirius multifiliis</name>
    <name type="common">White spot disease agent</name>
    <name type="synonym">Ich</name>
    <dbReference type="NCBI Taxonomy" id="5932"/>
    <lineage>
        <taxon>Eukaryota</taxon>
        <taxon>Sar</taxon>
        <taxon>Alveolata</taxon>
        <taxon>Ciliophora</taxon>
        <taxon>Intramacronucleata</taxon>
        <taxon>Oligohymenophorea</taxon>
        <taxon>Hymenostomatida</taxon>
        <taxon>Ophryoglenina</taxon>
        <taxon>Ichthyophthirius</taxon>
    </lineage>
</organism>
<dbReference type="Proteomes" id="UP000008983">
    <property type="component" value="Unassembled WGS sequence"/>
</dbReference>
<name>G0QQV8_ICHMU</name>
<dbReference type="FunFam" id="1.10.10.60:FF:000016">
    <property type="entry name" value="Transcriptional activator Myb isoform A"/>
    <property type="match status" value="1"/>
</dbReference>
<comment type="subcellular location">
    <subcellularLocation>
        <location evidence="1">Nucleus</location>
    </subcellularLocation>
</comment>
<protein>
    <submittedName>
        <fullName evidence="10">Myb-like DNA-binding domain protein</fullName>
    </submittedName>
</protein>
<dbReference type="STRING" id="857967.G0QQV8"/>
<dbReference type="InterPro" id="IPR051575">
    <property type="entry name" value="Myb-like_DNA-bd"/>
</dbReference>
<feature type="compositionally biased region" description="Low complexity" evidence="7">
    <location>
        <begin position="48"/>
        <end position="63"/>
    </location>
</feature>
<dbReference type="InterPro" id="IPR017930">
    <property type="entry name" value="Myb_dom"/>
</dbReference>
<feature type="domain" description="Myb-like" evidence="8">
    <location>
        <begin position="123"/>
        <end position="174"/>
    </location>
</feature>
<dbReference type="FunFam" id="1.10.10.60:FF:000010">
    <property type="entry name" value="Transcriptional activator Myb isoform A"/>
    <property type="match status" value="1"/>
</dbReference>
<keyword evidence="3" id="KW-0805">Transcription regulation</keyword>
<dbReference type="InterPro" id="IPR001005">
    <property type="entry name" value="SANT/Myb"/>
</dbReference>
<evidence type="ECO:0000256" key="4">
    <source>
        <dbReference type="ARBA" id="ARBA00023125"/>
    </source>
</evidence>
<dbReference type="GO" id="GO:0001006">
    <property type="term" value="F:RNA polymerase III type 3 promoter sequence-specific DNA binding"/>
    <property type="evidence" value="ECO:0007669"/>
    <property type="project" value="TreeGrafter"/>
</dbReference>
<dbReference type="InParanoid" id="G0QQV8"/>
<sequence>MEIKTPIPQQKRQYSDQTQQKFLTTTSQNDVFIDLVKQMLKSSSPQQNTPSSFSNSESSNCLNTSLGVQNNEQQTKRWWKKEEDELLKDLVQQYGPKNWKKIASNFPDRSDVQCLHRWQKVLNPSLVKGPWTKEEDQILSELVIEQGPQKWSQIAKSLPGRIGKQCRERWHNHLNPQIKKDKWTEDEDQKIIEAHKMYLFIWQQMGSYYQIITWKN</sequence>
<evidence type="ECO:0000313" key="10">
    <source>
        <dbReference type="EMBL" id="EGR32388.1"/>
    </source>
</evidence>
<feature type="compositionally biased region" description="Polar residues" evidence="7">
    <location>
        <begin position="7"/>
        <end position="20"/>
    </location>
</feature>
<dbReference type="PANTHER" id="PTHR46621">
    <property type="entry name" value="SNRNA-ACTIVATING PROTEIN COMPLEX SUBUNIT 4"/>
    <property type="match status" value="1"/>
</dbReference>
<proteinExistence type="predicted"/>
<reference evidence="10 11" key="1">
    <citation type="submission" date="2011-07" db="EMBL/GenBank/DDBJ databases">
        <authorList>
            <person name="Coyne R."/>
            <person name="Brami D."/>
            <person name="Johnson J."/>
            <person name="Hostetler J."/>
            <person name="Hannick L."/>
            <person name="Clark T."/>
            <person name="Cassidy-Hanley D."/>
            <person name="Inman J."/>
        </authorList>
    </citation>
    <scope>NUCLEOTIDE SEQUENCE [LARGE SCALE GENOMIC DNA]</scope>
    <source>
        <strain evidence="10 11">G5</strain>
    </source>
</reference>
<dbReference type="InterPro" id="IPR009057">
    <property type="entry name" value="Homeodomain-like_sf"/>
</dbReference>
<dbReference type="PROSITE" id="PS51294">
    <property type="entry name" value="HTH_MYB"/>
    <property type="match status" value="2"/>
</dbReference>
<dbReference type="CDD" id="cd00167">
    <property type="entry name" value="SANT"/>
    <property type="match status" value="2"/>
</dbReference>
<accession>G0QQV8</accession>
<feature type="compositionally biased region" description="Polar residues" evidence="7">
    <location>
        <begin position="64"/>
        <end position="73"/>
    </location>
</feature>
<keyword evidence="6" id="KW-0539">Nucleus</keyword>
<dbReference type="GO" id="GO:0042795">
    <property type="term" value="P:snRNA transcription by RNA polymerase II"/>
    <property type="evidence" value="ECO:0007669"/>
    <property type="project" value="TreeGrafter"/>
</dbReference>
<feature type="region of interest" description="Disordered" evidence="7">
    <location>
        <begin position="1"/>
        <end position="20"/>
    </location>
</feature>
<dbReference type="Pfam" id="PF13921">
    <property type="entry name" value="Myb_DNA-bind_6"/>
    <property type="match status" value="1"/>
</dbReference>
<evidence type="ECO:0000259" key="9">
    <source>
        <dbReference type="PROSITE" id="PS51294"/>
    </source>
</evidence>
<evidence type="ECO:0000313" key="11">
    <source>
        <dbReference type="Proteomes" id="UP000008983"/>
    </source>
</evidence>
<dbReference type="Gene3D" id="1.10.10.60">
    <property type="entry name" value="Homeodomain-like"/>
    <property type="match status" value="2"/>
</dbReference>
<dbReference type="PROSITE" id="PS50090">
    <property type="entry name" value="MYB_LIKE"/>
    <property type="match status" value="2"/>
</dbReference>
<dbReference type="GO" id="GO:0000978">
    <property type="term" value="F:RNA polymerase II cis-regulatory region sequence-specific DNA binding"/>
    <property type="evidence" value="ECO:0007669"/>
    <property type="project" value="TreeGrafter"/>
</dbReference>
<evidence type="ECO:0000256" key="7">
    <source>
        <dbReference type="SAM" id="MobiDB-lite"/>
    </source>
</evidence>
<gene>
    <name evidence="10" type="ORF">IMG5_084870</name>
</gene>
<feature type="domain" description="Myb-like" evidence="8">
    <location>
        <begin position="71"/>
        <end position="122"/>
    </location>
</feature>
<dbReference type="SUPFAM" id="SSF46689">
    <property type="entry name" value="Homeodomain-like"/>
    <property type="match status" value="2"/>
</dbReference>
<dbReference type="PANTHER" id="PTHR46621:SF1">
    <property type="entry name" value="SNRNA-ACTIVATING PROTEIN COMPLEX SUBUNIT 4"/>
    <property type="match status" value="1"/>
</dbReference>
<keyword evidence="4 10" id="KW-0238">DNA-binding</keyword>
<dbReference type="Pfam" id="PF00249">
    <property type="entry name" value="Myb_DNA-binding"/>
    <property type="match status" value="1"/>
</dbReference>
<dbReference type="AlphaFoldDB" id="G0QQV8"/>
<feature type="region of interest" description="Disordered" evidence="7">
    <location>
        <begin position="43"/>
        <end position="75"/>
    </location>
</feature>
<feature type="domain" description="HTH myb-type" evidence="9">
    <location>
        <begin position="123"/>
        <end position="178"/>
    </location>
</feature>
<evidence type="ECO:0000256" key="3">
    <source>
        <dbReference type="ARBA" id="ARBA00023015"/>
    </source>
</evidence>
<dbReference type="RefSeq" id="XP_004035874.1">
    <property type="nucleotide sequence ID" value="XM_004035826.1"/>
</dbReference>
<evidence type="ECO:0000259" key="8">
    <source>
        <dbReference type="PROSITE" id="PS50090"/>
    </source>
</evidence>
<dbReference type="EMBL" id="GL983687">
    <property type="protein sequence ID" value="EGR32388.1"/>
    <property type="molecule type" value="Genomic_DNA"/>
</dbReference>
<evidence type="ECO:0000256" key="2">
    <source>
        <dbReference type="ARBA" id="ARBA00022737"/>
    </source>
</evidence>
<dbReference type="OMA" id="MQEENDS"/>
<dbReference type="GO" id="GO:0005634">
    <property type="term" value="C:nucleus"/>
    <property type="evidence" value="ECO:0007669"/>
    <property type="project" value="UniProtKB-SubCell"/>
</dbReference>
<dbReference type="SMART" id="SM00717">
    <property type="entry name" value="SANT"/>
    <property type="match status" value="3"/>
</dbReference>
<keyword evidence="5" id="KW-0804">Transcription</keyword>
<evidence type="ECO:0000256" key="5">
    <source>
        <dbReference type="ARBA" id="ARBA00023163"/>
    </source>
</evidence>
<evidence type="ECO:0000256" key="6">
    <source>
        <dbReference type="ARBA" id="ARBA00023242"/>
    </source>
</evidence>
<feature type="domain" description="HTH myb-type" evidence="9">
    <location>
        <begin position="71"/>
        <end position="122"/>
    </location>
</feature>
<dbReference type="GO" id="GO:0042796">
    <property type="term" value="P:snRNA transcription by RNA polymerase III"/>
    <property type="evidence" value="ECO:0007669"/>
    <property type="project" value="TreeGrafter"/>
</dbReference>